<keyword evidence="1" id="KW-0812">Transmembrane</keyword>
<dbReference type="EMBL" id="UINC01056528">
    <property type="protein sequence ID" value="SVB76671.1"/>
    <property type="molecule type" value="Genomic_DNA"/>
</dbReference>
<evidence type="ECO:0000256" key="1">
    <source>
        <dbReference type="SAM" id="Phobius"/>
    </source>
</evidence>
<name>A0A382GR75_9ZZZZ</name>
<organism evidence="2">
    <name type="scientific">marine metagenome</name>
    <dbReference type="NCBI Taxonomy" id="408172"/>
    <lineage>
        <taxon>unclassified sequences</taxon>
        <taxon>metagenomes</taxon>
        <taxon>ecological metagenomes</taxon>
    </lineage>
</organism>
<keyword evidence="1" id="KW-0472">Membrane</keyword>
<keyword evidence="1" id="KW-1133">Transmembrane helix</keyword>
<sequence>MLYQKARQTVFWYNIGLLLANVIILIG</sequence>
<feature type="transmembrane region" description="Helical" evidence="1">
    <location>
        <begin position="9"/>
        <end position="26"/>
    </location>
</feature>
<protein>
    <submittedName>
        <fullName evidence="2">Uncharacterized protein</fullName>
    </submittedName>
</protein>
<dbReference type="AlphaFoldDB" id="A0A382GR75"/>
<accession>A0A382GR75</accession>
<gene>
    <name evidence="2" type="ORF">METZ01_LOCUS229525</name>
</gene>
<reference evidence="2" key="1">
    <citation type="submission" date="2018-05" db="EMBL/GenBank/DDBJ databases">
        <authorList>
            <person name="Lanie J.A."/>
            <person name="Ng W.-L."/>
            <person name="Kazmierczak K.M."/>
            <person name="Andrzejewski T.M."/>
            <person name="Davidsen T.M."/>
            <person name="Wayne K.J."/>
            <person name="Tettelin H."/>
            <person name="Glass J.I."/>
            <person name="Rusch D."/>
            <person name="Podicherti R."/>
            <person name="Tsui H.-C.T."/>
            <person name="Winkler M.E."/>
        </authorList>
    </citation>
    <scope>NUCLEOTIDE SEQUENCE</scope>
</reference>
<proteinExistence type="predicted"/>
<evidence type="ECO:0000313" key="2">
    <source>
        <dbReference type="EMBL" id="SVB76671.1"/>
    </source>
</evidence>